<dbReference type="InterPro" id="IPR043130">
    <property type="entry name" value="CDP-OH_PTrfase_TM_dom"/>
</dbReference>
<feature type="transmembrane region" description="Helical" evidence="4">
    <location>
        <begin position="304"/>
        <end position="328"/>
    </location>
</feature>
<evidence type="ECO:0000256" key="3">
    <source>
        <dbReference type="ARBA" id="ARBA00023136"/>
    </source>
</evidence>
<feature type="transmembrane region" description="Helical" evidence="4">
    <location>
        <begin position="394"/>
        <end position="411"/>
    </location>
</feature>
<dbReference type="GO" id="GO:0006646">
    <property type="term" value="P:phosphatidylethanolamine biosynthetic process"/>
    <property type="evidence" value="ECO:0007669"/>
    <property type="project" value="TreeGrafter"/>
</dbReference>
<dbReference type="GeneID" id="119739935"/>
<feature type="transmembrane region" description="Helical" evidence="4">
    <location>
        <begin position="248"/>
        <end position="266"/>
    </location>
</feature>
<evidence type="ECO:0000313" key="5">
    <source>
        <dbReference type="EnsemblMetazoa" id="XP_038071004.1"/>
    </source>
</evidence>
<organism evidence="5 6">
    <name type="scientific">Patiria miniata</name>
    <name type="common">Bat star</name>
    <name type="synonym">Asterina miniata</name>
    <dbReference type="NCBI Taxonomy" id="46514"/>
    <lineage>
        <taxon>Eukaryota</taxon>
        <taxon>Metazoa</taxon>
        <taxon>Echinodermata</taxon>
        <taxon>Eleutherozoa</taxon>
        <taxon>Asterozoa</taxon>
        <taxon>Asteroidea</taxon>
        <taxon>Valvatacea</taxon>
        <taxon>Valvatida</taxon>
        <taxon>Asterinidae</taxon>
        <taxon>Patiria</taxon>
    </lineage>
</organism>
<dbReference type="AlphaFoldDB" id="A0A914B4Y4"/>
<evidence type="ECO:0000256" key="4">
    <source>
        <dbReference type="SAM" id="Phobius"/>
    </source>
</evidence>
<keyword evidence="3 4" id="KW-0472">Membrane</keyword>
<feature type="transmembrane region" description="Helical" evidence="4">
    <location>
        <begin position="211"/>
        <end position="228"/>
    </location>
</feature>
<proteinExistence type="inferred from homology"/>
<feature type="transmembrane region" description="Helical" evidence="4">
    <location>
        <begin position="278"/>
        <end position="298"/>
    </location>
</feature>
<dbReference type="GO" id="GO:0004307">
    <property type="term" value="F:ethanolaminephosphotransferase activity"/>
    <property type="evidence" value="ECO:0007669"/>
    <property type="project" value="TreeGrafter"/>
</dbReference>
<dbReference type="Proteomes" id="UP000887568">
    <property type="component" value="Unplaced"/>
</dbReference>
<dbReference type="OrthoDB" id="196717at2759"/>
<protein>
    <submittedName>
        <fullName evidence="5">Uncharacterized protein</fullName>
    </submittedName>
</protein>
<comment type="similarity">
    <text evidence="2">Belongs to the CDP-alcohol phosphatidyltransferase class-I family.</text>
</comment>
<name>A0A914B4Y4_PATMI</name>
<dbReference type="GO" id="GO:0005789">
    <property type="term" value="C:endoplasmic reticulum membrane"/>
    <property type="evidence" value="ECO:0007669"/>
    <property type="project" value="TreeGrafter"/>
</dbReference>
<reference evidence="5" key="1">
    <citation type="submission" date="2022-11" db="UniProtKB">
        <authorList>
            <consortium name="EnsemblMetazoa"/>
        </authorList>
    </citation>
    <scope>IDENTIFICATION</scope>
</reference>
<comment type="subcellular location">
    <subcellularLocation>
        <location evidence="1">Membrane</location>
    </subcellularLocation>
</comment>
<accession>A0A914B4Y4</accession>
<dbReference type="PANTHER" id="PTHR10414">
    <property type="entry name" value="ETHANOLAMINEPHOSPHOTRANSFERASE"/>
    <property type="match status" value="1"/>
</dbReference>
<dbReference type="GO" id="GO:0004142">
    <property type="term" value="F:diacylglycerol cholinephosphotransferase activity"/>
    <property type="evidence" value="ECO:0007669"/>
    <property type="project" value="TreeGrafter"/>
</dbReference>
<dbReference type="OMA" id="ITRMCHE"/>
<dbReference type="EnsemblMetazoa" id="XM_038215076.1">
    <property type="protein sequence ID" value="XP_038071004.1"/>
    <property type="gene ID" value="LOC119739935"/>
</dbReference>
<dbReference type="GO" id="GO:0005794">
    <property type="term" value="C:Golgi apparatus"/>
    <property type="evidence" value="ECO:0007669"/>
    <property type="project" value="TreeGrafter"/>
</dbReference>
<keyword evidence="6" id="KW-1185">Reference proteome</keyword>
<sequence>MLHVVHIGILQSHSLQEIISFGKYITLEYILRRIDWNWSKVHAHPWLFFQTLLNLQQSTNRGKMKRGRVLTPKQMERVRDHRYVVEGRTLLDPIMQVLWCRLFSMIPPRINCNVITMVGLALNMTSFTILMCYSPTATDEVPLWACALASVTMFLYQICDALDGKQCLRGLANKKDWHIAEIVDHASDSVSTVFVTIQLAICMRIGERPELFLTLMLTAMFMFFTAHWQTYISGVVRFGTLDVTESELALCFGYLLTAIIGQQFWAQKVYGVEWREAVVISSAVMAVIKLVNHAIFIWRRGYRLTVAGTSVFSPFLSIAMVFVLAIITKEMTDLCDYQPCIFFIVFGLLEAKMSNKLMVAYMTKSKFTPMDSIFLGPLVLLANQLLNNPLSSHLLLWAVVVYTAADLFYYIRIVVLDICDLLHLTFFSAYVIKEPAHGDVINGSSGKRNVDANKN</sequence>
<keyword evidence="4" id="KW-1133">Transmembrane helix</keyword>
<dbReference type="RefSeq" id="XP_038071004.1">
    <property type="nucleotide sequence ID" value="XM_038215076.1"/>
</dbReference>
<evidence type="ECO:0000313" key="6">
    <source>
        <dbReference type="Proteomes" id="UP000887568"/>
    </source>
</evidence>
<dbReference type="Gene3D" id="1.20.120.1760">
    <property type="match status" value="1"/>
</dbReference>
<evidence type="ECO:0000256" key="2">
    <source>
        <dbReference type="ARBA" id="ARBA00010441"/>
    </source>
</evidence>
<keyword evidence="4" id="KW-0812">Transmembrane</keyword>
<evidence type="ECO:0000256" key="1">
    <source>
        <dbReference type="ARBA" id="ARBA00004370"/>
    </source>
</evidence>
<dbReference type="InterPro" id="IPR014472">
    <property type="entry name" value="CHOPT"/>
</dbReference>
<dbReference type="PANTHER" id="PTHR10414:SF37">
    <property type="entry name" value="BB IN A BOXCAR, ISOFORM C"/>
    <property type="match status" value="1"/>
</dbReference>